<dbReference type="AlphaFoldDB" id="L7CNX5"/>
<evidence type="ECO:0000313" key="1">
    <source>
        <dbReference type="EMBL" id="ELP35535.1"/>
    </source>
</evidence>
<reference evidence="1 2" key="1">
    <citation type="journal article" date="2013" name="Mar. Genomics">
        <title>Expression of sulfatases in Rhodopirellula baltica and the diversity of sulfatases in the genus Rhodopirellula.</title>
        <authorList>
            <person name="Wegner C.E."/>
            <person name="Richter-Heitmann T."/>
            <person name="Klindworth A."/>
            <person name="Klockow C."/>
            <person name="Richter M."/>
            <person name="Achstetter T."/>
            <person name="Glockner F.O."/>
            <person name="Harder J."/>
        </authorList>
    </citation>
    <scope>NUCLEOTIDE SEQUENCE [LARGE SCALE GENOMIC DNA]</scope>
    <source>
        <strain evidence="1 2">SWK14</strain>
    </source>
</reference>
<comment type="caution">
    <text evidence="1">The sequence shown here is derived from an EMBL/GenBank/DDBJ whole genome shotgun (WGS) entry which is preliminary data.</text>
</comment>
<gene>
    <name evidence="1" type="ORF">RBSWK_00553</name>
</gene>
<protein>
    <submittedName>
        <fullName evidence="1">Uncharacterized protein</fullName>
    </submittedName>
</protein>
<evidence type="ECO:0000313" key="2">
    <source>
        <dbReference type="Proteomes" id="UP000010959"/>
    </source>
</evidence>
<accession>L7CNX5</accession>
<sequence length="60" mass="6371">METITATRFVASESAEPPAGLVSLRHPLIISANAHTNNVASRLGWLPGLIDNVSIKSCWG</sequence>
<name>L7CNX5_RHOBT</name>
<organism evidence="1 2">
    <name type="scientific">Rhodopirellula baltica SWK14</name>
    <dbReference type="NCBI Taxonomy" id="993516"/>
    <lineage>
        <taxon>Bacteria</taxon>
        <taxon>Pseudomonadati</taxon>
        <taxon>Planctomycetota</taxon>
        <taxon>Planctomycetia</taxon>
        <taxon>Pirellulales</taxon>
        <taxon>Pirellulaceae</taxon>
        <taxon>Rhodopirellula</taxon>
    </lineage>
</organism>
<dbReference type="Proteomes" id="UP000010959">
    <property type="component" value="Unassembled WGS sequence"/>
</dbReference>
<proteinExistence type="predicted"/>
<dbReference type="EMBL" id="AMWG01000010">
    <property type="protein sequence ID" value="ELP35535.1"/>
    <property type="molecule type" value="Genomic_DNA"/>
</dbReference>